<dbReference type="EMBL" id="VSRR010052306">
    <property type="protein sequence ID" value="MPC79865.1"/>
    <property type="molecule type" value="Genomic_DNA"/>
</dbReference>
<organism evidence="1 2">
    <name type="scientific">Portunus trituberculatus</name>
    <name type="common">Swimming crab</name>
    <name type="synonym">Neptunus trituberculatus</name>
    <dbReference type="NCBI Taxonomy" id="210409"/>
    <lineage>
        <taxon>Eukaryota</taxon>
        <taxon>Metazoa</taxon>
        <taxon>Ecdysozoa</taxon>
        <taxon>Arthropoda</taxon>
        <taxon>Crustacea</taxon>
        <taxon>Multicrustacea</taxon>
        <taxon>Malacostraca</taxon>
        <taxon>Eumalacostraca</taxon>
        <taxon>Eucarida</taxon>
        <taxon>Decapoda</taxon>
        <taxon>Pleocyemata</taxon>
        <taxon>Brachyura</taxon>
        <taxon>Eubrachyura</taxon>
        <taxon>Portunoidea</taxon>
        <taxon>Portunidae</taxon>
        <taxon>Portuninae</taxon>
        <taxon>Portunus</taxon>
    </lineage>
</organism>
<reference evidence="1 2" key="1">
    <citation type="submission" date="2019-05" db="EMBL/GenBank/DDBJ databases">
        <title>Another draft genome of Portunus trituberculatus and its Hox gene families provides insights of decapod evolution.</title>
        <authorList>
            <person name="Jeong J.-H."/>
            <person name="Song I."/>
            <person name="Kim S."/>
            <person name="Choi T."/>
            <person name="Kim D."/>
            <person name="Ryu S."/>
            <person name="Kim W."/>
        </authorList>
    </citation>
    <scope>NUCLEOTIDE SEQUENCE [LARGE SCALE GENOMIC DNA]</scope>
    <source>
        <tissue evidence="1">Muscle</tissue>
    </source>
</reference>
<comment type="caution">
    <text evidence="1">The sequence shown here is derived from an EMBL/GenBank/DDBJ whole genome shotgun (WGS) entry which is preliminary data.</text>
</comment>
<protein>
    <submittedName>
        <fullName evidence="1">Uncharacterized protein</fullName>
    </submittedName>
</protein>
<dbReference type="AlphaFoldDB" id="A0A5B7ICC8"/>
<gene>
    <name evidence="1" type="ORF">E2C01_074418</name>
</gene>
<accession>A0A5B7ICC8</accession>
<evidence type="ECO:0000313" key="2">
    <source>
        <dbReference type="Proteomes" id="UP000324222"/>
    </source>
</evidence>
<name>A0A5B7ICC8_PORTR</name>
<proteinExistence type="predicted"/>
<sequence>MKEQESIRTPLHLFPKAHNPLEAPKVYNPQNLSTIFPVTTRPTISAQPPQLLPSLQPLLPRASPHLNHWHEVTEEAAEDPILHQEDGEGERQKGETHDELAHCDVHKVSVGWVPVQAAAQNVGDHSCVAHRSTHHQKAVEEDVERVDVGERVAEVRLRQIHRLVREGLKVVDDLCQHFVRDAADISTSLTR</sequence>
<keyword evidence="2" id="KW-1185">Reference proteome</keyword>
<evidence type="ECO:0000313" key="1">
    <source>
        <dbReference type="EMBL" id="MPC79865.1"/>
    </source>
</evidence>
<dbReference type="Proteomes" id="UP000324222">
    <property type="component" value="Unassembled WGS sequence"/>
</dbReference>